<name>A0A1X0S0N9_RHIZD</name>
<evidence type="ECO:0000313" key="2">
    <source>
        <dbReference type="Proteomes" id="UP000242381"/>
    </source>
</evidence>
<dbReference type="OMA" id="MMRYIHS"/>
<dbReference type="Proteomes" id="UP000242381">
    <property type="component" value="Unassembled WGS sequence"/>
</dbReference>
<dbReference type="VEuPathDB" id="FungiDB:BCV72DRAFT_231367"/>
<dbReference type="EMBL" id="KV921346">
    <property type="protein sequence ID" value="ORE17817.1"/>
    <property type="molecule type" value="Genomic_DNA"/>
</dbReference>
<protein>
    <submittedName>
        <fullName evidence="1">Uncharacterized protein</fullName>
    </submittedName>
</protein>
<sequence length="281" mass="32258">MHTTANCPLRSMAWITLDDHSRVIEATKEMKELLGYNPINQTIDSLWKYEKNDGAYLIANTIYNSRTLCICLHTQKEGKVLVCLDITDLKNHQTNTGVSCSIFRLSMYGTIEAVISNEEYGTSWIGQPMMRYIHSDDVEKFCMATSQATRSPSFLVQLTLRFLPSPEQQASFECTFLSVNQQQLLCFIQPTSTYIQHIVTQAQRKFWQTFEYGMTTVAHHLSQSLLLLAKIMRGCHKKDEIEFLCTVASYIGISPSTTKGWLNQFVDQTFEWFVHDSDFIV</sequence>
<accession>A0A1X0S0N9</accession>
<reference evidence="1 2" key="1">
    <citation type="journal article" date="2016" name="Proc. Natl. Acad. Sci. U.S.A.">
        <title>Lipid metabolic changes in an early divergent fungus govern the establishment of a mutualistic symbiosis with endobacteria.</title>
        <authorList>
            <person name="Lastovetsky O.A."/>
            <person name="Gaspar M.L."/>
            <person name="Mondo S.J."/>
            <person name="LaButti K.M."/>
            <person name="Sandor L."/>
            <person name="Grigoriev I.V."/>
            <person name="Henry S.A."/>
            <person name="Pawlowska T.E."/>
        </authorList>
    </citation>
    <scope>NUCLEOTIDE SEQUENCE [LARGE SCALE GENOMIC DNA]</scope>
    <source>
        <strain evidence="1 2">ATCC 11559</strain>
    </source>
</reference>
<proteinExistence type="predicted"/>
<evidence type="ECO:0000313" key="1">
    <source>
        <dbReference type="EMBL" id="ORE17817.1"/>
    </source>
</evidence>
<gene>
    <name evidence="1" type="ORF">BCV71DRAFT_124698</name>
</gene>
<organism evidence="1 2">
    <name type="scientific">Rhizopus microsporus</name>
    <dbReference type="NCBI Taxonomy" id="58291"/>
    <lineage>
        <taxon>Eukaryota</taxon>
        <taxon>Fungi</taxon>
        <taxon>Fungi incertae sedis</taxon>
        <taxon>Mucoromycota</taxon>
        <taxon>Mucoromycotina</taxon>
        <taxon>Mucoromycetes</taxon>
        <taxon>Mucorales</taxon>
        <taxon>Mucorineae</taxon>
        <taxon>Rhizopodaceae</taxon>
        <taxon>Rhizopus</taxon>
    </lineage>
</organism>
<dbReference type="AlphaFoldDB" id="A0A1X0S0N9"/>